<sequence>MEQNMFIRILNSEMELATGCTEPGAVALTAAEAGQALRKAGVDKAEEITVNASINIIKNAMSAGIPGTDYEGMDYAAAIGALGGDPVYLLEVMNHVPRETVEAAAALVKAGKVRVNVAQVPQKLYIEVIAKGGGHTGRAIVRDLHTNVVLVEQDGAATLDKRDTDTAAAGDSDVVTPEQIASFLTVRSIWDYCTKELDPMNDPIDIIRSAVKVNSVISNEGLSKEYGLAIGRNLDLNCRKGLMTRDLTTNSMIAAAAGADARMAGAPVSVVANSGSGNQGITATMPVVAAAHWLDIDEPTMLRAVTLSNLIAIRIKSKFGRLSNLCGATVAGTGAACGITYLLGGGYHEICCAIQNMVGNVTGMVCDGAKADCALKISTCVNAACQAAAMGTRGVRVQSTDGIVEENVERTLDNFAILSTHGTSDSVILDLMLNKEHASDAE</sequence>
<dbReference type="GO" id="GO:0080146">
    <property type="term" value="F:L-cysteine desulfhydrase activity"/>
    <property type="evidence" value="ECO:0007669"/>
    <property type="project" value="TreeGrafter"/>
</dbReference>
<name>A0A329TZ63_9FIRM</name>
<dbReference type="Pfam" id="PF03313">
    <property type="entry name" value="SDH_alpha"/>
    <property type="match status" value="1"/>
</dbReference>
<dbReference type="PIRSF" id="PIRSF006054">
    <property type="entry name" value="UCP006054"/>
    <property type="match status" value="1"/>
</dbReference>
<dbReference type="PANTHER" id="PTHR30501:SF2">
    <property type="entry name" value="UPF0597 PROTEIN YHAM"/>
    <property type="match status" value="1"/>
</dbReference>
<dbReference type="EMBL" id="PRLB01000002">
    <property type="protein sequence ID" value="RAW55021.1"/>
    <property type="molecule type" value="Genomic_DNA"/>
</dbReference>
<evidence type="ECO:0000313" key="4">
    <source>
        <dbReference type="Proteomes" id="UP000251144"/>
    </source>
</evidence>
<protein>
    <recommendedName>
        <fullName evidence="1">UPF0597 protein C4N26_03420</fullName>
    </recommendedName>
</protein>
<accession>A0A329TZ63</accession>
<feature type="domain" description="Serine dehydratase-like alpha subunit" evidence="2">
    <location>
        <begin position="194"/>
        <end position="422"/>
    </location>
</feature>
<gene>
    <name evidence="3" type="ORF">C4N26_03420</name>
</gene>
<evidence type="ECO:0000313" key="3">
    <source>
        <dbReference type="EMBL" id="RAW55021.1"/>
    </source>
</evidence>
<organism evidence="3 4">
    <name type="scientific">Faecalibacterium prausnitzii</name>
    <dbReference type="NCBI Taxonomy" id="853"/>
    <lineage>
        <taxon>Bacteria</taxon>
        <taxon>Bacillati</taxon>
        <taxon>Bacillota</taxon>
        <taxon>Clostridia</taxon>
        <taxon>Eubacteriales</taxon>
        <taxon>Oscillospiraceae</taxon>
        <taxon>Faecalibacterium</taxon>
    </lineage>
</organism>
<comment type="similarity">
    <text evidence="1">Belongs to the UPF0597 family.</text>
</comment>
<dbReference type="GO" id="GO:0019450">
    <property type="term" value="P:L-cysteine catabolic process to pyruvate"/>
    <property type="evidence" value="ECO:0007669"/>
    <property type="project" value="TreeGrafter"/>
</dbReference>
<proteinExistence type="inferred from homology"/>
<dbReference type="InterPro" id="IPR005130">
    <property type="entry name" value="Ser_deHydtase-like_asu"/>
</dbReference>
<dbReference type="AlphaFoldDB" id="A0A329TZ63"/>
<dbReference type="PANTHER" id="PTHR30501">
    <property type="entry name" value="UPF0597 PROTEIN YHAM"/>
    <property type="match status" value="1"/>
</dbReference>
<dbReference type="InterPro" id="IPR021144">
    <property type="entry name" value="UPF0597"/>
</dbReference>
<evidence type="ECO:0000256" key="1">
    <source>
        <dbReference type="HAMAP-Rule" id="MF_01845"/>
    </source>
</evidence>
<dbReference type="Proteomes" id="UP000251144">
    <property type="component" value="Unassembled WGS sequence"/>
</dbReference>
<evidence type="ECO:0000259" key="2">
    <source>
        <dbReference type="Pfam" id="PF03313"/>
    </source>
</evidence>
<comment type="caution">
    <text evidence="3">The sequence shown here is derived from an EMBL/GenBank/DDBJ whole genome shotgun (WGS) entry which is preliminary data.</text>
</comment>
<reference evidence="3 4" key="1">
    <citation type="submission" date="2018-02" db="EMBL/GenBank/DDBJ databases">
        <title>Complete genome sequencing of Faecalibacterium prausnitzii strains isolated from the human gut.</title>
        <authorList>
            <person name="Fitzgerald B.C."/>
            <person name="Shkoporov A.N."/>
            <person name="Ross P.R."/>
            <person name="Hill C."/>
        </authorList>
    </citation>
    <scope>NUCLEOTIDE SEQUENCE [LARGE SCALE GENOMIC DNA]</scope>
    <source>
        <strain evidence="3 4">APC942/32-1</strain>
    </source>
</reference>
<dbReference type="HAMAP" id="MF_01845">
    <property type="entry name" value="UPF0597"/>
    <property type="match status" value="1"/>
</dbReference>
<dbReference type="RefSeq" id="WP_158400336.1">
    <property type="nucleotide sequence ID" value="NZ_PRLB01000002.1"/>
</dbReference>
<dbReference type="OrthoDB" id="41906at2"/>